<name>A0A0D0AJG5_9AGAM</name>
<dbReference type="PANTHER" id="PTHR15822">
    <property type="entry name" value="TRAF AND TNF RECEPTOR-ASSOCIATED PROTEIN"/>
    <property type="match status" value="1"/>
</dbReference>
<dbReference type="GO" id="GO:0070260">
    <property type="term" value="F:5'-tyrosyl-DNA phosphodiesterase activity"/>
    <property type="evidence" value="ECO:0007669"/>
    <property type="project" value="TreeGrafter"/>
</dbReference>
<keyword evidence="14" id="KW-1185">Reference proteome</keyword>
<evidence type="ECO:0000256" key="9">
    <source>
        <dbReference type="ARBA" id="ARBA00023204"/>
    </source>
</evidence>
<keyword evidence="4" id="KW-0540">Nuclease</keyword>
<evidence type="ECO:0000256" key="8">
    <source>
        <dbReference type="ARBA" id="ARBA00022842"/>
    </source>
</evidence>
<dbReference type="InterPro" id="IPR051547">
    <property type="entry name" value="TDP2-like"/>
</dbReference>
<proteinExistence type="predicted"/>
<dbReference type="AlphaFoldDB" id="A0A0D0AJG5"/>
<dbReference type="SUPFAM" id="SSF56219">
    <property type="entry name" value="DNase I-like"/>
    <property type="match status" value="1"/>
</dbReference>
<dbReference type="Proteomes" id="UP000054485">
    <property type="component" value="Unassembled WGS sequence"/>
</dbReference>
<evidence type="ECO:0000256" key="11">
    <source>
        <dbReference type="SAM" id="MobiDB-lite"/>
    </source>
</evidence>
<organism evidence="13 14">
    <name type="scientific">Suillus luteus UH-Slu-Lm8-n1</name>
    <dbReference type="NCBI Taxonomy" id="930992"/>
    <lineage>
        <taxon>Eukaryota</taxon>
        <taxon>Fungi</taxon>
        <taxon>Dikarya</taxon>
        <taxon>Basidiomycota</taxon>
        <taxon>Agaricomycotina</taxon>
        <taxon>Agaricomycetes</taxon>
        <taxon>Agaricomycetidae</taxon>
        <taxon>Boletales</taxon>
        <taxon>Suillineae</taxon>
        <taxon>Suillaceae</taxon>
        <taxon>Suillus</taxon>
    </lineage>
</organism>
<comment type="subcellular location">
    <subcellularLocation>
        <location evidence="3">Nucleus</location>
        <location evidence="3">PML body</location>
    </subcellularLocation>
</comment>
<reference evidence="13 14" key="1">
    <citation type="submission" date="2014-04" db="EMBL/GenBank/DDBJ databases">
        <authorList>
            <consortium name="DOE Joint Genome Institute"/>
            <person name="Kuo A."/>
            <person name="Ruytinx J."/>
            <person name="Rineau F."/>
            <person name="Colpaert J."/>
            <person name="Kohler A."/>
            <person name="Nagy L.G."/>
            <person name="Floudas D."/>
            <person name="Copeland A."/>
            <person name="Barry K.W."/>
            <person name="Cichocki N."/>
            <person name="Veneault-Fourrey C."/>
            <person name="LaButti K."/>
            <person name="Lindquist E.A."/>
            <person name="Lipzen A."/>
            <person name="Lundell T."/>
            <person name="Morin E."/>
            <person name="Murat C."/>
            <person name="Sun H."/>
            <person name="Tunlid A."/>
            <person name="Henrissat B."/>
            <person name="Grigoriev I.V."/>
            <person name="Hibbett D.S."/>
            <person name="Martin F."/>
            <person name="Nordberg H.P."/>
            <person name="Cantor M.N."/>
            <person name="Hua S.X."/>
        </authorList>
    </citation>
    <scope>NUCLEOTIDE SEQUENCE [LARGE SCALE GENOMIC DNA]</scope>
    <source>
        <strain evidence="13 14">UH-Slu-Lm8-n1</strain>
    </source>
</reference>
<feature type="region of interest" description="Disordered" evidence="11">
    <location>
        <begin position="318"/>
        <end position="345"/>
    </location>
</feature>
<dbReference type="InParanoid" id="A0A0D0AJG5"/>
<reference evidence="14" key="2">
    <citation type="submission" date="2015-01" db="EMBL/GenBank/DDBJ databases">
        <title>Evolutionary Origins and Diversification of the Mycorrhizal Mutualists.</title>
        <authorList>
            <consortium name="DOE Joint Genome Institute"/>
            <consortium name="Mycorrhizal Genomics Consortium"/>
            <person name="Kohler A."/>
            <person name="Kuo A."/>
            <person name="Nagy L.G."/>
            <person name="Floudas D."/>
            <person name="Copeland A."/>
            <person name="Barry K.W."/>
            <person name="Cichocki N."/>
            <person name="Veneault-Fourrey C."/>
            <person name="LaButti K."/>
            <person name="Lindquist E.A."/>
            <person name="Lipzen A."/>
            <person name="Lundell T."/>
            <person name="Morin E."/>
            <person name="Murat C."/>
            <person name="Riley R."/>
            <person name="Ohm R."/>
            <person name="Sun H."/>
            <person name="Tunlid A."/>
            <person name="Henrissat B."/>
            <person name="Grigoriev I.V."/>
            <person name="Hibbett D.S."/>
            <person name="Martin F."/>
        </authorList>
    </citation>
    <scope>NUCLEOTIDE SEQUENCE [LARGE SCALE GENOMIC DNA]</scope>
    <source>
        <strain evidence="14">UH-Slu-Lm8-n1</strain>
    </source>
</reference>
<keyword evidence="7" id="KW-0378">Hydrolase</keyword>
<dbReference type="GO" id="GO:0046872">
    <property type="term" value="F:metal ion binding"/>
    <property type="evidence" value="ECO:0007669"/>
    <property type="project" value="UniProtKB-KW"/>
</dbReference>
<evidence type="ECO:0000256" key="2">
    <source>
        <dbReference type="ARBA" id="ARBA00001946"/>
    </source>
</evidence>
<sequence>MTDTHRDIQPAYYTPESKQWLPGPSQDRAQHMPSFIRVVSWNIDCMRPEPDLRLHAALSYIQHQVFKCRTNRRCPDPCAILLQGVLATAFDTILNNKWVQNFFVVIPSTTDAWPKLAKYGTVTLLARSICITKSTSIHFSCSESQHHAIFVDIKLSGLLATAQAPPSSESLVTLRIANTHLDPLPHGATIREKQLKLVADALLQDGLFGGVVGGDFNAVSPNDSALVESVGLWDAWSGDDEGGFTWGYQPRSPLTPGRLDKLVYVPRPGFFIDTPKKIAVGKKYGKLTRRRWISDHYALLTKVQCVYFASDASDYETSDHGHVQQGLREQRNTETRSLDHPLVSHSPPRSKYIIPLHPGTISRSRRKPWKRLLRMKSSSLSIEQHFDETRTH</sequence>
<dbReference type="EMBL" id="KN835251">
    <property type="protein sequence ID" value="KIK41971.1"/>
    <property type="molecule type" value="Genomic_DNA"/>
</dbReference>
<comment type="cofactor">
    <cofactor evidence="2">
        <name>Mg(2+)</name>
        <dbReference type="ChEBI" id="CHEBI:18420"/>
    </cofactor>
</comment>
<accession>A0A0D0AJG5</accession>
<dbReference type="InterPro" id="IPR005135">
    <property type="entry name" value="Endo/exonuclease/phosphatase"/>
</dbReference>
<dbReference type="OrthoDB" id="9975959at2759"/>
<dbReference type="InterPro" id="IPR036691">
    <property type="entry name" value="Endo/exonu/phosph_ase_sf"/>
</dbReference>
<feature type="domain" description="Endonuclease/exonuclease/phosphatase" evidence="12">
    <location>
        <begin position="39"/>
        <end position="296"/>
    </location>
</feature>
<evidence type="ECO:0000256" key="10">
    <source>
        <dbReference type="ARBA" id="ARBA00023242"/>
    </source>
</evidence>
<evidence type="ECO:0000256" key="3">
    <source>
        <dbReference type="ARBA" id="ARBA00004322"/>
    </source>
</evidence>
<keyword evidence="9" id="KW-0234">DNA repair</keyword>
<feature type="compositionally biased region" description="Basic and acidic residues" evidence="11">
    <location>
        <begin position="318"/>
        <end position="339"/>
    </location>
</feature>
<dbReference type="HOGENOM" id="CLU_042307_2_0_1"/>
<evidence type="ECO:0000256" key="7">
    <source>
        <dbReference type="ARBA" id="ARBA00022801"/>
    </source>
</evidence>
<evidence type="ECO:0000259" key="12">
    <source>
        <dbReference type="Pfam" id="PF03372"/>
    </source>
</evidence>
<keyword evidence="10" id="KW-0539">Nucleus</keyword>
<evidence type="ECO:0000256" key="5">
    <source>
        <dbReference type="ARBA" id="ARBA00022723"/>
    </source>
</evidence>
<keyword evidence="6" id="KW-0227">DNA damage</keyword>
<evidence type="ECO:0000256" key="4">
    <source>
        <dbReference type="ARBA" id="ARBA00022722"/>
    </source>
</evidence>
<gene>
    <name evidence="13" type="ORF">CY34DRAFT_805403</name>
</gene>
<keyword evidence="8" id="KW-0460">Magnesium</keyword>
<dbReference type="Pfam" id="PF03372">
    <property type="entry name" value="Exo_endo_phos"/>
    <property type="match status" value="1"/>
</dbReference>
<dbReference type="PANTHER" id="PTHR15822:SF4">
    <property type="entry name" value="TYROSYL-DNA PHOSPHODIESTERASE 2"/>
    <property type="match status" value="1"/>
</dbReference>
<dbReference type="Gene3D" id="3.60.10.10">
    <property type="entry name" value="Endonuclease/exonuclease/phosphatase"/>
    <property type="match status" value="1"/>
</dbReference>
<dbReference type="GO" id="GO:0005634">
    <property type="term" value="C:nucleus"/>
    <property type="evidence" value="ECO:0007669"/>
    <property type="project" value="UniProtKB-SubCell"/>
</dbReference>
<dbReference type="GO" id="GO:0003697">
    <property type="term" value="F:single-stranded DNA binding"/>
    <property type="evidence" value="ECO:0007669"/>
    <property type="project" value="TreeGrafter"/>
</dbReference>
<keyword evidence="5" id="KW-0479">Metal-binding</keyword>
<evidence type="ECO:0000256" key="1">
    <source>
        <dbReference type="ARBA" id="ARBA00001936"/>
    </source>
</evidence>
<dbReference type="GO" id="GO:0006302">
    <property type="term" value="P:double-strand break repair"/>
    <property type="evidence" value="ECO:0007669"/>
    <property type="project" value="TreeGrafter"/>
</dbReference>
<comment type="cofactor">
    <cofactor evidence="1">
        <name>Mn(2+)</name>
        <dbReference type="ChEBI" id="CHEBI:29035"/>
    </cofactor>
</comment>
<evidence type="ECO:0000313" key="14">
    <source>
        <dbReference type="Proteomes" id="UP000054485"/>
    </source>
</evidence>
<dbReference type="GO" id="GO:0004518">
    <property type="term" value="F:nuclease activity"/>
    <property type="evidence" value="ECO:0007669"/>
    <property type="project" value="UniProtKB-KW"/>
</dbReference>
<evidence type="ECO:0000256" key="6">
    <source>
        <dbReference type="ARBA" id="ARBA00022763"/>
    </source>
</evidence>
<dbReference type="GO" id="GO:0005737">
    <property type="term" value="C:cytoplasm"/>
    <property type="evidence" value="ECO:0007669"/>
    <property type="project" value="TreeGrafter"/>
</dbReference>
<protein>
    <recommendedName>
        <fullName evidence="12">Endonuclease/exonuclease/phosphatase domain-containing protein</fullName>
    </recommendedName>
</protein>
<evidence type="ECO:0000313" key="13">
    <source>
        <dbReference type="EMBL" id="KIK41971.1"/>
    </source>
</evidence>